<feature type="signal peptide" evidence="1">
    <location>
        <begin position="1"/>
        <end position="21"/>
    </location>
</feature>
<protein>
    <recommendedName>
        <fullName evidence="4">Nuclease homologue</fullName>
    </recommendedName>
</protein>
<evidence type="ECO:0000313" key="2">
    <source>
        <dbReference type="EMBL" id="SFQ66150.1"/>
    </source>
</evidence>
<dbReference type="SUPFAM" id="SSF50199">
    <property type="entry name" value="Staphylococcal nuclease"/>
    <property type="match status" value="1"/>
</dbReference>
<evidence type="ECO:0000313" key="3">
    <source>
        <dbReference type="Proteomes" id="UP000243106"/>
    </source>
</evidence>
<proteinExistence type="predicted"/>
<dbReference type="AlphaFoldDB" id="A0A1I6ABZ9"/>
<reference evidence="3" key="1">
    <citation type="submission" date="2016-10" db="EMBL/GenBank/DDBJ databases">
        <authorList>
            <person name="Varghese N."/>
            <person name="Submissions S."/>
        </authorList>
    </citation>
    <scope>NUCLEOTIDE SEQUENCE [LARGE SCALE GENOMIC DNA]</scope>
    <source>
        <strain evidence="3">JCM 10271</strain>
    </source>
</reference>
<keyword evidence="1" id="KW-0732">Signal</keyword>
<accession>A0A1I6ABZ9</accession>
<dbReference type="STRING" id="93684.SAMN05421853_11728"/>
<dbReference type="Proteomes" id="UP000243106">
    <property type="component" value="Unassembled WGS sequence"/>
</dbReference>
<dbReference type="Gene3D" id="2.40.50.90">
    <property type="match status" value="1"/>
</dbReference>
<organism evidence="2 3">
    <name type="scientific">Roseivivax halotolerans</name>
    <dbReference type="NCBI Taxonomy" id="93684"/>
    <lineage>
        <taxon>Bacteria</taxon>
        <taxon>Pseudomonadati</taxon>
        <taxon>Pseudomonadota</taxon>
        <taxon>Alphaproteobacteria</taxon>
        <taxon>Rhodobacterales</taxon>
        <taxon>Roseobacteraceae</taxon>
        <taxon>Roseivivax</taxon>
    </lineage>
</organism>
<evidence type="ECO:0000256" key="1">
    <source>
        <dbReference type="SAM" id="SignalP"/>
    </source>
</evidence>
<keyword evidence="3" id="KW-1185">Reference proteome</keyword>
<dbReference type="InterPro" id="IPR035437">
    <property type="entry name" value="SNase_OB-fold_sf"/>
</dbReference>
<evidence type="ECO:0008006" key="4">
    <source>
        <dbReference type="Google" id="ProtNLM"/>
    </source>
</evidence>
<name>A0A1I6ABZ9_9RHOB</name>
<sequence>MLLLIAALSVGLFAVAQGAHTGVSLDTLRLSADKLSGDGPVDVPFIAPGGDAVLTGRVSHIRDGDTLEIGGVPVRFTDLDCPELGTSAGETAKQHLVRAARGRALSCRLTGEMSYDRHLGACTRDDGRRIRDAMRSKGICS</sequence>
<gene>
    <name evidence="2" type="ORF">SAMN05421853_11728</name>
</gene>
<dbReference type="EMBL" id="FOXV01000017">
    <property type="protein sequence ID" value="SFQ66150.1"/>
    <property type="molecule type" value="Genomic_DNA"/>
</dbReference>
<feature type="chain" id="PRO_5017238936" description="Nuclease homologue" evidence="1">
    <location>
        <begin position="22"/>
        <end position="141"/>
    </location>
</feature>